<name>A0A8H4L042_9HYPO</name>
<accession>A0A8H4L042</accession>
<sequence length="188" mass="19850">MAPPTAPQDAPRAAWRRSQTHDSAALGAKRAENDGKLTEGSSLSLAVGSGPRGGATARQQHHACSALSAPFNSFHAATPAKTTSANTLRAEPSILRIRPIHLKHAQPPTPQVQPCNCSTSTPHHNLDRRSSLFPSSPTAHRALSGGIVTAAADSTAFHAEALRAERKQLCGCTGQETRPLDFSWGKRS</sequence>
<evidence type="ECO:0000313" key="2">
    <source>
        <dbReference type="EMBL" id="KAF4459846.1"/>
    </source>
</evidence>
<gene>
    <name evidence="2" type="ORF">FALBO_13394</name>
</gene>
<protein>
    <submittedName>
        <fullName evidence="2">Uncharacterized protein</fullName>
    </submittedName>
</protein>
<evidence type="ECO:0000256" key="1">
    <source>
        <dbReference type="SAM" id="MobiDB-lite"/>
    </source>
</evidence>
<organism evidence="2 3">
    <name type="scientific">Fusarium albosuccineum</name>
    <dbReference type="NCBI Taxonomy" id="1237068"/>
    <lineage>
        <taxon>Eukaryota</taxon>
        <taxon>Fungi</taxon>
        <taxon>Dikarya</taxon>
        <taxon>Ascomycota</taxon>
        <taxon>Pezizomycotina</taxon>
        <taxon>Sordariomycetes</taxon>
        <taxon>Hypocreomycetidae</taxon>
        <taxon>Hypocreales</taxon>
        <taxon>Nectriaceae</taxon>
        <taxon>Fusarium</taxon>
        <taxon>Fusarium decemcellulare species complex</taxon>
    </lineage>
</organism>
<keyword evidence="3" id="KW-1185">Reference proteome</keyword>
<feature type="region of interest" description="Disordered" evidence="1">
    <location>
        <begin position="1"/>
        <end position="60"/>
    </location>
</feature>
<dbReference type="AlphaFoldDB" id="A0A8H4L042"/>
<evidence type="ECO:0000313" key="3">
    <source>
        <dbReference type="Proteomes" id="UP000554235"/>
    </source>
</evidence>
<dbReference type="Proteomes" id="UP000554235">
    <property type="component" value="Unassembled WGS sequence"/>
</dbReference>
<proteinExistence type="predicted"/>
<dbReference type="EMBL" id="JAADYS010002073">
    <property type="protein sequence ID" value="KAF4459846.1"/>
    <property type="molecule type" value="Genomic_DNA"/>
</dbReference>
<comment type="caution">
    <text evidence="2">The sequence shown here is derived from an EMBL/GenBank/DDBJ whole genome shotgun (WGS) entry which is preliminary data.</text>
</comment>
<reference evidence="2 3" key="1">
    <citation type="submission" date="2020-01" db="EMBL/GenBank/DDBJ databases">
        <title>Identification and distribution of gene clusters putatively required for synthesis of sphingolipid metabolism inhibitors in phylogenetically diverse species of the filamentous fungus Fusarium.</title>
        <authorList>
            <person name="Kim H.-S."/>
            <person name="Busman M."/>
            <person name="Brown D.W."/>
            <person name="Divon H."/>
            <person name="Uhlig S."/>
            <person name="Proctor R.H."/>
        </authorList>
    </citation>
    <scope>NUCLEOTIDE SEQUENCE [LARGE SCALE GENOMIC DNA]</scope>
    <source>
        <strain evidence="2 3">NRRL 20459</strain>
    </source>
</reference>